<dbReference type="EMBL" id="CARXXK010000339">
    <property type="protein sequence ID" value="CAI6370355.1"/>
    <property type="molecule type" value="Genomic_DNA"/>
</dbReference>
<dbReference type="Proteomes" id="UP001160148">
    <property type="component" value="Unassembled WGS sequence"/>
</dbReference>
<sequence length="99" mass="11297">MVSSFWRKTTCGLAVLVLWYSKHRSGVATNMLVSEWLEKKTKGDKTVVTVAKHKTGDKETSLIVLGADLAALMERYYVPVPCANKNESIFYYKHVWTNR</sequence>
<feature type="signal peptide" evidence="1">
    <location>
        <begin position="1"/>
        <end position="28"/>
    </location>
</feature>
<comment type="caution">
    <text evidence="2">The sequence shown here is derived from an EMBL/GenBank/DDBJ whole genome shotgun (WGS) entry which is preliminary data.</text>
</comment>
<keyword evidence="3" id="KW-1185">Reference proteome</keyword>
<evidence type="ECO:0000313" key="2">
    <source>
        <dbReference type="EMBL" id="CAI6370355.1"/>
    </source>
</evidence>
<feature type="chain" id="PRO_5043718132" evidence="1">
    <location>
        <begin position="29"/>
        <end position="99"/>
    </location>
</feature>
<keyword evidence="1" id="KW-0732">Signal</keyword>
<name>A0AAV0XPE0_9HEMI</name>
<protein>
    <submittedName>
        <fullName evidence="2">Uncharacterized protein</fullName>
    </submittedName>
</protein>
<proteinExistence type="predicted"/>
<reference evidence="2 3" key="1">
    <citation type="submission" date="2023-01" db="EMBL/GenBank/DDBJ databases">
        <authorList>
            <person name="Whitehead M."/>
        </authorList>
    </citation>
    <scope>NUCLEOTIDE SEQUENCE [LARGE SCALE GENOMIC DNA]</scope>
</reference>
<organism evidence="2 3">
    <name type="scientific">Macrosiphum euphorbiae</name>
    <name type="common">potato aphid</name>
    <dbReference type="NCBI Taxonomy" id="13131"/>
    <lineage>
        <taxon>Eukaryota</taxon>
        <taxon>Metazoa</taxon>
        <taxon>Ecdysozoa</taxon>
        <taxon>Arthropoda</taxon>
        <taxon>Hexapoda</taxon>
        <taxon>Insecta</taxon>
        <taxon>Pterygota</taxon>
        <taxon>Neoptera</taxon>
        <taxon>Paraneoptera</taxon>
        <taxon>Hemiptera</taxon>
        <taxon>Sternorrhyncha</taxon>
        <taxon>Aphidomorpha</taxon>
        <taxon>Aphidoidea</taxon>
        <taxon>Aphididae</taxon>
        <taxon>Macrosiphini</taxon>
        <taxon>Macrosiphum</taxon>
    </lineage>
</organism>
<accession>A0AAV0XPE0</accession>
<dbReference type="AlphaFoldDB" id="A0AAV0XPE0"/>
<evidence type="ECO:0000313" key="3">
    <source>
        <dbReference type="Proteomes" id="UP001160148"/>
    </source>
</evidence>
<evidence type="ECO:0000256" key="1">
    <source>
        <dbReference type="SAM" id="SignalP"/>
    </source>
</evidence>
<gene>
    <name evidence="2" type="ORF">MEUPH1_LOCUS24483</name>
</gene>